<dbReference type="EMBL" id="JBBPDW010000031">
    <property type="protein sequence ID" value="KAK7537959.1"/>
    <property type="molecule type" value="Genomic_DNA"/>
</dbReference>
<name>A0ABR1LS06_9PEZI</name>
<dbReference type="InterPro" id="IPR036188">
    <property type="entry name" value="FAD/NAD-bd_sf"/>
</dbReference>
<evidence type="ECO:0000313" key="4">
    <source>
        <dbReference type="Proteomes" id="UP001365128"/>
    </source>
</evidence>
<dbReference type="Pfam" id="PF00732">
    <property type="entry name" value="GMC_oxred_N"/>
    <property type="match status" value="1"/>
</dbReference>
<comment type="similarity">
    <text evidence="1">Belongs to the GMC oxidoreductase family.</text>
</comment>
<keyword evidence="4" id="KW-1185">Reference proteome</keyword>
<proteinExistence type="inferred from homology"/>
<reference evidence="3 4" key="1">
    <citation type="submission" date="2024-04" db="EMBL/GenBank/DDBJ databases">
        <title>Phyllosticta paracitricarpa is synonymous to the EU quarantine fungus P. citricarpa based on phylogenomic analyses.</title>
        <authorList>
            <consortium name="Lawrence Berkeley National Laboratory"/>
            <person name="Van Ingen-Buijs V.A."/>
            <person name="Van Westerhoven A.C."/>
            <person name="Haridas S."/>
            <person name="Skiadas P."/>
            <person name="Martin F."/>
            <person name="Groenewald J.Z."/>
            <person name="Crous P.W."/>
            <person name="Seidl M.F."/>
        </authorList>
    </citation>
    <scope>NUCLEOTIDE SEQUENCE [LARGE SCALE GENOMIC DNA]</scope>
    <source>
        <strain evidence="3 4">CBS 122670</strain>
    </source>
</reference>
<feature type="domain" description="Glucose-methanol-choline oxidoreductase N-terminal" evidence="2">
    <location>
        <begin position="1"/>
        <end position="206"/>
    </location>
</feature>
<evidence type="ECO:0000256" key="1">
    <source>
        <dbReference type="ARBA" id="ARBA00010790"/>
    </source>
</evidence>
<accession>A0ABR1LS06</accession>
<dbReference type="PANTHER" id="PTHR11552">
    <property type="entry name" value="GLUCOSE-METHANOL-CHOLINE GMC OXIDOREDUCTASE"/>
    <property type="match status" value="1"/>
</dbReference>
<protein>
    <recommendedName>
        <fullName evidence="2">Glucose-methanol-choline oxidoreductase N-terminal domain-containing protein</fullName>
    </recommendedName>
</protein>
<dbReference type="Proteomes" id="UP001365128">
    <property type="component" value="Unassembled WGS sequence"/>
</dbReference>
<dbReference type="InterPro" id="IPR000172">
    <property type="entry name" value="GMC_OxRdtase_N"/>
</dbReference>
<organism evidence="3 4">
    <name type="scientific">Phyllosticta citricarpa</name>
    <dbReference type="NCBI Taxonomy" id="55181"/>
    <lineage>
        <taxon>Eukaryota</taxon>
        <taxon>Fungi</taxon>
        <taxon>Dikarya</taxon>
        <taxon>Ascomycota</taxon>
        <taxon>Pezizomycotina</taxon>
        <taxon>Dothideomycetes</taxon>
        <taxon>Dothideomycetes incertae sedis</taxon>
        <taxon>Botryosphaeriales</taxon>
        <taxon>Phyllostictaceae</taxon>
        <taxon>Phyllosticta</taxon>
    </lineage>
</organism>
<comment type="caution">
    <text evidence="3">The sequence shown here is derived from an EMBL/GenBank/DDBJ whole genome shotgun (WGS) entry which is preliminary data.</text>
</comment>
<evidence type="ECO:0000313" key="3">
    <source>
        <dbReference type="EMBL" id="KAK7537959.1"/>
    </source>
</evidence>
<feature type="non-terminal residue" evidence="3">
    <location>
        <position position="206"/>
    </location>
</feature>
<dbReference type="Gene3D" id="3.30.560.10">
    <property type="entry name" value="Glucose Oxidase, domain 3"/>
    <property type="match status" value="1"/>
</dbReference>
<dbReference type="SUPFAM" id="SSF51905">
    <property type="entry name" value="FAD/NAD(P)-binding domain"/>
    <property type="match status" value="1"/>
</dbReference>
<evidence type="ECO:0000259" key="2">
    <source>
        <dbReference type="Pfam" id="PF00732"/>
    </source>
</evidence>
<sequence length="206" mass="22268">QGRGLGCSSAINSFYYGRGTSTIYNGWVCIGNPEWGWDDVYPLFIKGTTSNPPVNHATKGFDTSYKTWDPATHSDGPLQICFQGYVLPSGVGFIGASAEALNISIIENYNTGNSTVFEQGTAQVDGKFARSSSHDGYLKEAIGRPNLDDLFHAPVWNNDFDTEGKPKAKGVAFMDCPTGVIHEVHAKKETIFSAGAFDSPQLLMVS</sequence>
<dbReference type="Gene3D" id="3.50.50.60">
    <property type="entry name" value="FAD/NAD(P)-binding domain"/>
    <property type="match status" value="1"/>
</dbReference>
<gene>
    <name evidence="3" type="ORF">IWX46DRAFT_509960</name>
</gene>
<dbReference type="PANTHER" id="PTHR11552:SF115">
    <property type="entry name" value="DEHYDROGENASE XPTC-RELATED"/>
    <property type="match status" value="1"/>
</dbReference>
<dbReference type="InterPro" id="IPR012132">
    <property type="entry name" value="GMC_OxRdtase"/>
</dbReference>
<feature type="non-terminal residue" evidence="3">
    <location>
        <position position="1"/>
    </location>
</feature>